<evidence type="ECO:0000313" key="3">
    <source>
        <dbReference type="EMBL" id="KAF8431063.1"/>
    </source>
</evidence>
<dbReference type="EMBL" id="WHUW01000053">
    <property type="protein sequence ID" value="KAF8431063.1"/>
    <property type="molecule type" value="Genomic_DNA"/>
</dbReference>
<proteinExistence type="predicted"/>
<dbReference type="Pfam" id="PF18759">
    <property type="entry name" value="Plavaka"/>
    <property type="match status" value="1"/>
</dbReference>
<dbReference type="AlphaFoldDB" id="A0AAD4G9B4"/>
<dbReference type="Proteomes" id="UP001194468">
    <property type="component" value="Unassembled WGS sequence"/>
</dbReference>
<dbReference type="InterPro" id="IPR013087">
    <property type="entry name" value="Znf_C2H2_type"/>
</dbReference>
<name>A0AAD4G9B4_BOLED</name>
<sequence length="962" mass="109447">MPPRRSGPHIALQLPCEHPGCNRWFKTHGGRTKHRLAAHPTITRPSRNPSPPSNPPLRPPPSPGTFQPGNQDEDNFDEQQDNSDEQQEGELRMGGTLRRVSHPYLNGQPCDAQGHSLPPNAQPPPLHTASDDDWTPYADRTQFEAADLLYRRAEMSARQIDALMDIWAATLLESDLQRKTRMPPFANAKHLYDTIDNTPLAGTKWSTFSIKYSGNQPSPNRLPWMDQTFNVWFRDPLVCLHNMLANPDFKDSFDYAPYQEHCVDNNERQYQDFMSGDWAWLHADKIAEDPTTHGSTFIPVVLGSDKTTVSVATGNNEYYPLYMSIGNVHNTVRRGHQNAVAVIGFLAIPKTTKEHSSNEEFRLFRRQLFHNSLSTILQTLKPVMTTPEIVRYGDGHLRKTIYGLGPYIADYEEQALLACIVRGWCARCTATRRTLDSDPDTLNRCQRLTETLFQYATLDQMWHEFGIVGNLVPFTNDFPRADIHELIAPDLLHQLIKGCFKDHLVDWVEKFITQTSGSTRQAERIMDDIDRRIAAVAPFAGLRRFPQGRGFKQWTGDDSKALMKVYIAAIEGYVPDDVVRTFRAFTEFCYLVRRNVITDSMLSSINDAIQRFHRYREVFKRTGIVSTFSLPRQHSMKHYAELIRLFGAPNGLCSSITENKHITAVKKPYRRSNKYKALGQILVTNQRLDKLLAARTNFTSRGMLNGTCLSSALSLIGKYSLSVASYLTADFMTTEAQIQSQHQLKRARTVRALAIELAIPDLMILLRRFLFECMNPNDARDITTVPDFELPCYDGAVSVVNSASSRFYAPSDLSGAGGMHKEYIRSCPIWRGEGPRYDCVFVGTDPDADGMYGYEIARVYCFFSFIYKGITYPCAVIRWYDKVGEEPDELTGMWIVRPATLPNHKPNYAIIHIDSIYRAAHLIPVYGTRPIPLEIKPHHSYDAFNSFYVNKYADHHSFEIAS</sequence>
<evidence type="ECO:0000313" key="4">
    <source>
        <dbReference type="Proteomes" id="UP001194468"/>
    </source>
</evidence>
<feature type="domain" description="C2H2-type" evidence="2">
    <location>
        <begin position="16"/>
        <end position="39"/>
    </location>
</feature>
<accession>A0AAD4G9B4</accession>
<reference evidence="3" key="2">
    <citation type="journal article" date="2020" name="Nat. Commun.">
        <title>Large-scale genome sequencing of mycorrhizal fungi provides insights into the early evolution of symbiotic traits.</title>
        <authorList>
            <person name="Miyauchi S."/>
            <person name="Kiss E."/>
            <person name="Kuo A."/>
            <person name="Drula E."/>
            <person name="Kohler A."/>
            <person name="Sanchez-Garcia M."/>
            <person name="Morin E."/>
            <person name="Andreopoulos B."/>
            <person name="Barry K.W."/>
            <person name="Bonito G."/>
            <person name="Buee M."/>
            <person name="Carver A."/>
            <person name="Chen C."/>
            <person name="Cichocki N."/>
            <person name="Clum A."/>
            <person name="Culley D."/>
            <person name="Crous P.W."/>
            <person name="Fauchery L."/>
            <person name="Girlanda M."/>
            <person name="Hayes R.D."/>
            <person name="Keri Z."/>
            <person name="LaButti K."/>
            <person name="Lipzen A."/>
            <person name="Lombard V."/>
            <person name="Magnuson J."/>
            <person name="Maillard F."/>
            <person name="Murat C."/>
            <person name="Nolan M."/>
            <person name="Ohm R.A."/>
            <person name="Pangilinan J."/>
            <person name="Pereira M.F."/>
            <person name="Perotto S."/>
            <person name="Peter M."/>
            <person name="Pfister S."/>
            <person name="Riley R."/>
            <person name="Sitrit Y."/>
            <person name="Stielow J.B."/>
            <person name="Szollosi G."/>
            <person name="Zifcakova L."/>
            <person name="Stursova M."/>
            <person name="Spatafora J.W."/>
            <person name="Tedersoo L."/>
            <person name="Vaario L.M."/>
            <person name="Yamada A."/>
            <person name="Yan M."/>
            <person name="Wang P."/>
            <person name="Xu J."/>
            <person name="Bruns T."/>
            <person name="Baldrian P."/>
            <person name="Vilgalys R."/>
            <person name="Dunand C."/>
            <person name="Henrissat B."/>
            <person name="Grigoriev I.V."/>
            <person name="Hibbett D."/>
            <person name="Nagy L.G."/>
            <person name="Martin F.M."/>
        </authorList>
    </citation>
    <scope>NUCLEOTIDE SEQUENCE</scope>
    <source>
        <strain evidence="3">BED1</strain>
    </source>
</reference>
<protein>
    <recommendedName>
        <fullName evidence="2">C2H2-type domain-containing protein</fullName>
    </recommendedName>
</protein>
<organism evidence="3 4">
    <name type="scientific">Boletus edulis BED1</name>
    <dbReference type="NCBI Taxonomy" id="1328754"/>
    <lineage>
        <taxon>Eukaryota</taxon>
        <taxon>Fungi</taxon>
        <taxon>Dikarya</taxon>
        <taxon>Basidiomycota</taxon>
        <taxon>Agaricomycotina</taxon>
        <taxon>Agaricomycetes</taxon>
        <taxon>Agaricomycetidae</taxon>
        <taxon>Boletales</taxon>
        <taxon>Boletineae</taxon>
        <taxon>Boletaceae</taxon>
        <taxon>Boletoideae</taxon>
        <taxon>Boletus</taxon>
    </lineage>
</organism>
<reference evidence="3" key="1">
    <citation type="submission" date="2019-10" db="EMBL/GenBank/DDBJ databases">
        <authorList>
            <consortium name="DOE Joint Genome Institute"/>
            <person name="Kuo A."/>
            <person name="Miyauchi S."/>
            <person name="Kiss E."/>
            <person name="Drula E."/>
            <person name="Kohler A."/>
            <person name="Sanchez-Garcia M."/>
            <person name="Andreopoulos B."/>
            <person name="Barry K.W."/>
            <person name="Bonito G."/>
            <person name="Buee M."/>
            <person name="Carver A."/>
            <person name="Chen C."/>
            <person name="Cichocki N."/>
            <person name="Clum A."/>
            <person name="Culley D."/>
            <person name="Crous P.W."/>
            <person name="Fauchery L."/>
            <person name="Girlanda M."/>
            <person name="Hayes R."/>
            <person name="Keri Z."/>
            <person name="LaButti K."/>
            <person name="Lipzen A."/>
            <person name="Lombard V."/>
            <person name="Magnuson J."/>
            <person name="Maillard F."/>
            <person name="Morin E."/>
            <person name="Murat C."/>
            <person name="Nolan M."/>
            <person name="Ohm R."/>
            <person name="Pangilinan J."/>
            <person name="Pereira M."/>
            <person name="Perotto S."/>
            <person name="Peter M."/>
            <person name="Riley R."/>
            <person name="Sitrit Y."/>
            <person name="Stielow B."/>
            <person name="Szollosi G."/>
            <person name="Zifcakova L."/>
            <person name="Stursova M."/>
            <person name="Spatafora J.W."/>
            <person name="Tedersoo L."/>
            <person name="Vaario L.-M."/>
            <person name="Yamada A."/>
            <person name="Yan M."/>
            <person name="Wang P."/>
            <person name="Xu J."/>
            <person name="Bruns T."/>
            <person name="Baldrian P."/>
            <person name="Vilgalys R."/>
            <person name="Henrissat B."/>
            <person name="Grigoriev I.V."/>
            <person name="Hibbett D."/>
            <person name="Nagy L.G."/>
            <person name="Martin F.M."/>
        </authorList>
    </citation>
    <scope>NUCLEOTIDE SEQUENCE</scope>
    <source>
        <strain evidence="3">BED1</strain>
    </source>
</reference>
<evidence type="ECO:0000259" key="2">
    <source>
        <dbReference type="PROSITE" id="PS00028"/>
    </source>
</evidence>
<evidence type="ECO:0000256" key="1">
    <source>
        <dbReference type="SAM" id="MobiDB-lite"/>
    </source>
</evidence>
<feature type="compositionally biased region" description="Basic residues" evidence="1">
    <location>
        <begin position="25"/>
        <end position="37"/>
    </location>
</feature>
<dbReference type="PROSITE" id="PS00028">
    <property type="entry name" value="ZINC_FINGER_C2H2_1"/>
    <property type="match status" value="1"/>
</dbReference>
<feature type="compositionally biased region" description="Acidic residues" evidence="1">
    <location>
        <begin position="71"/>
        <end position="88"/>
    </location>
</feature>
<dbReference type="InterPro" id="IPR041078">
    <property type="entry name" value="Plavaka"/>
</dbReference>
<comment type="caution">
    <text evidence="3">The sequence shown here is derived from an EMBL/GenBank/DDBJ whole genome shotgun (WGS) entry which is preliminary data.</text>
</comment>
<keyword evidence="4" id="KW-1185">Reference proteome</keyword>
<feature type="compositionally biased region" description="Pro residues" evidence="1">
    <location>
        <begin position="48"/>
        <end position="63"/>
    </location>
</feature>
<gene>
    <name evidence="3" type="ORF">L210DRAFT_3614552</name>
</gene>
<feature type="region of interest" description="Disordered" evidence="1">
    <location>
        <begin position="1"/>
        <end position="135"/>
    </location>
</feature>